<gene>
    <name evidence="2" type="ORF">BGZ80_000969</name>
</gene>
<comment type="caution">
    <text evidence="2">The sequence shown here is derived from an EMBL/GenBank/DDBJ whole genome shotgun (WGS) entry which is preliminary data.</text>
</comment>
<reference evidence="2" key="1">
    <citation type="journal article" date="2020" name="Fungal Divers.">
        <title>Resolving the Mortierellaceae phylogeny through synthesis of multi-gene phylogenetics and phylogenomics.</title>
        <authorList>
            <person name="Vandepol N."/>
            <person name="Liber J."/>
            <person name="Desiro A."/>
            <person name="Na H."/>
            <person name="Kennedy M."/>
            <person name="Barry K."/>
            <person name="Grigoriev I.V."/>
            <person name="Miller A.N."/>
            <person name="O'Donnell K."/>
            <person name="Stajich J.E."/>
            <person name="Bonito G."/>
        </authorList>
    </citation>
    <scope>NUCLEOTIDE SEQUENCE</scope>
    <source>
        <strain evidence="2">NRRL 2769</strain>
    </source>
</reference>
<feature type="coiled-coil region" evidence="1">
    <location>
        <begin position="74"/>
        <end position="101"/>
    </location>
</feature>
<keyword evidence="3" id="KW-1185">Reference proteome</keyword>
<name>A0A9P6SY34_9FUNG</name>
<dbReference type="AlphaFoldDB" id="A0A9P6SY34"/>
<dbReference type="EMBL" id="JAAAID010001213">
    <property type="protein sequence ID" value="KAG0011076.1"/>
    <property type="molecule type" value="Genomic_DNA"/>
</dbReference>
<proteinExistence type="predicted"/>
<sequence length="110" mass="12623">MVALGPNVGQYDPVQDEMDARAKFVFWQETYYTAADQAVISFKQKYMPDCEDFLRDRKIEDHSSVSGVGNDAQVEELKAQVADMNNKMEDMMTMMKQILQERRISDGSTN</sequence>
<evidence type="ECO:0000313" key="2">
    <source>
        <dbReference type="EMBL" id="KAG0011076.1"/>
    </source>
</evidence>
<dbReference type="Proteomes" id="UP000703661">
    <property type="component" value="Unassembled WGS sequence"/>
</dbReference>
<protein>
    <submittedName>
        <fullName evidence="2">Uncharacterized protein</fullName>
    </submittedName>
</protein>
<evidence type="ECO:0000256" key="1">
    <source>
        <dbReference type="SAM" id="Coils"/>
    </source>
</evidence>
<keyword evidence="1" id="KW-0175">Coiled coil</keyword>
<evidence type="ECO:0000313" key="3">
    <source>
        <dbReference type="Proteomes" id="UP000703661"/>
    </source>
</evidence>
<accession>A0A9P6SY34</accession>
<organism evidence="2 3">
    <name type="scientific">Entomortierella chlamydospora</name>
    <dbReference type="NCBI Taxonomy" id="101097"/>
    <lineage>
        <taxon>Eukaryota</taxon>
        <taxon>Fungi</taxon>
        <taxon>Fungi incertae sedis</taxon>
        <taxon>Mucoromycota</taxon>
        <taxon>Mortierellomycotina</taxon>
        <taxon>Mortierellomycetes</taxon>
        <taxon>Mortierellales</taxon>
        <taxon>Mortierellaceae</taxon>
        <taxon>Entomortierella</taxon>
    </lineage>
</organism>